<comment type="caution">
    <text evidence="2">The sequence shown here is derived from an EMBL/GenBank/DDBJ whole genome shotgun (WGS) entry which is preliminary data.</text>
</comment>
<feature type="domain" description="N-acetyltransferase" evidence="1">
    <location>
        <begin position="45"/>
        <end position="193"/>
    </location>
</feature>
<reference evidence="3" key="1">
    <citation type="journal article" date="2019" name="Int. J. Syst. Evol. Microbiol.">
        <title>The Global Catalogue of Microorganisms (GCM) 10K type strain sequencing project: providing services to taxonomists for standard genome sequencing and annotation.</title>
        <authorList>
            <consortium name="The Broad Institute Genomics Platform"/>
            <consortium name="The Broad Institute Genome Sequencing Center for Infectious Disease"/>
            <person name="Wu L."/>
            <person name="Ma J."/>
        </authorList>
    </citation>
    <scope>NUCLEOTIDE SEQUENCE [LARGE SCALE GENOMIC DNA]</scope>
    <source>
        <strain evidence="3">CGMCC 1.12702</strain>
    </source>
</reference>
<accession>A0ABW4U0L1</accession>
<dbReference type="Proteomes" id="UP001597400">
    <property type="component" value="Unassembled WGS sequence"/>
</dbReference>
<evidence type="ECO:0000259" key="1">
    <source>
        <dbReference type="PROSITE" id="PS51186"/>
    </source>
</evidence>
<evidence type="ECO:0000313" key="3">
    <source>
        <dbReference type="Proteomes" id="UP001597400"/>
    </source>
</evidence>
<dbReference type="Gene3D" id="3.40.630.30">
    <property type="match status" value="1"/>
</dbReference>
<dbReference type="EC" id="2.3.1.-" evidence="2"/>
<dbReference type="SUPFAM" id="SSF55729">
    <property type="entry name" value="Acyl-CoA N-acyltransferases (Nat)"/>
    <property type="match status" value="1"/>
</dbReference>
<dbReference type="PANTHER" id="PTHR42791">
    <property type="entry name" value="GNAT FAMILY ACETYLTRANSFERASE"/>
    <property type="match status" value="1"/>
</dbReference>
<dbReference type="InterPro" id="IPR052523">
    <property type="entry name" value="Trichothecene_AcTrans"/>
</dbReference>
<dbReference type="InterPro" id="IPR016181">
    <property type="entry name" value="Acyl_CoA_acyltransferase"/>
</dbReference>
<organism evidence="2 3">
    <name type="scientific">Sphingomonas arantia</name>
    <dbReference type="NCBI Taxonomy" id="1460676"/>
    <lineage>
        <taxon>Bacteria</taxon>
        <taxon>Pseudomonadati</taxon>
        <taxon>Pseudomonadota</taxon>
        <taxon>Alphaproteobacteria</taxon>
        <taxon>Sphingomonadales</taxon>
        <taxon>Sphingomonadaceae</taxon>
        <taxon>Sphingomonas</taxon>
    </lineage>
</organism>
<dbReference type="PROSITE" id="PS51186">
    <property type="entry name" value="GNAT"/>
    <property type="match status" value="1"/>
</dbReference>
<gene>
    <name evidence="2" type="ORF">ACFSGX_11950</name>
</gene>
<keyword evidence="2" id="KW-0808">Transferase</keyword>
<sequence length="198" mass="22228">MPVAQLIDLDRRAQMATIFASAFQDEPALSYIIPDPTERAVRLPSLFHLLIESDDKSGLQYMTEDGAAAALWRRPGQARLGWKEMLSQARPMVSALGPHLVRALRVSHAMEQRFPTTPFWYLHYVGCERSRQRSGLGAEVVRAGLAHVDGYPIYLETADPDNIPFYEQLGFSITSHWRTFPGGPSFWSLLSNDAVGRL</sequence>
<dbReference type="Pfam" id="PF00583">
    <property type="entry name" value="Acetyltransf_1"/>
    <property type="match status" value="1"/>
</dbReference>
<dbReference type="EMBL" id="JBHUGS010000003">
    <property type="protein sequence ID" value="MFD1951477.1"/>
    <property type="molecule type" value="Genomic_DNA"/>
</dbReference>
<proteinExistence type="predicted"/>
<keyword evidence="3" id="KW-1185">Reference proteome</keyword>
<dbReference type="PANTHER" id="PTHR42791:SF1">
    <property type="entry name" value="N-ACETYLTRANSFERASE DOMAIN-CONTAINING PROTEIN"/>
    <property type="match status" value="1"/>
</dbReference>
<dbReference type="InterPro" id="IPR000182">
    <property type="entry name" value="GNAT_dom"/>
</dbReference>
<protein>
    <submittedName>
        <fullName evidence="2">GNAT family N-acetyltransferase</fullName>
        <ecNumber evidence="2">2.3.1.-</ecNumber>
    </submittedName>
</protein>
<evidence type="ECO:0000313" key="2">
    <source>
        <dbReference type="EMBL" id="MFD1951477.1"/>
    </source>
</evidence>
<name>A0ABW4U0L1_9SPHN</name>
<dbReference type="GO" id="GO:0016746">
    <property type="term" value="F:acyltransferase activity"/>
    <property type="evidence" value="ECO:0007669"/>
    <property type="project" value="UniProtKB-KW"/>
</dbReference>
<keyword evidence="2" id="KW-0012">Acyltransferase</keyword>